<dbReference type="Proteomes" id="UP001138500">
    <property type="component" value="Unassembled WGS sequence"/>
</dbReference>
<dbReference type="EMBL" id="RIBY02001125">
    <property type="protein sequence ID" value="KAH9832146.1"/>
    <property type="molecule type" value="Genomic_DNA"/>
</dbReference>
<dbReference type="Pfam" id="PF08240">
    <property type="entry name" value="ADH_N"/>
    <property type="match status" value="1"/>
</dbReference>
<dbReference type="Pfam" id="PF00107">
    <property type="entry name" value="ADH_zinc_N"/>
    <property type="match status" value="1"/>
</dbReference>
<dbReference type="Gene3D" id="3.90.180.10">
    <property type="entry name" value="Medium-chain alcohol dehydrogenases, catalytic domain"/>
    <property type="match status" value="1"/>
</dbReference>
<protein>
    <submittedName>
        <fullName evidence="7">Zinc-binding dehydrogenase family oxidoreductase</fullName>
    </submittedName>
</protein>
<dbReference type="SMART" id="SM00829">
    <property type="entry name" value="PKS_ER"/>
    <property type="match status" value="1"/>
</dbReference>
<dbReference type="InterPro" id="IPR036291">
    <property type="entry name" value="NAD(P)-bd_dom_sf"/>
</dbReference>
<dbReference type="GO" id="GO:0000166">
    <property type="term" value="F:nucleotide binding"/>
    <property type="evidence" value="ECO:0007669"/>
    <property type="project" value="UniProtKB-KW"/>
</dbReference>
<dbReference type="PANTHER" id="PTHR45348:SF1">
    <property type="entry name" value="TRANS-ENOYL REDUCTASE STHE"/>
    <property type="match status" value="1"/>
</dbReference>
<keyword evidence="4" id="KW-0521">NADP</keyword>
<dbReference type="InterPro" id="IPR013149">
    <property type="entry name" value="ADH-like_C"/>
</dbReference>
<keyword evidence="8" id="KW-1185">Reference proteome</keyword>
<dbReference type="SUPFAM" id="SSF50129">
    <property type="entry name" value="GroES-like"/>
    <property type="match status" value="1"/>
</dbReference>
<reference evidence="7 8" key="1">
    <citation type="journal article" date="2018" name="IMA Fungus">
        <title>IMA Genome-F 10: Nine draft genome sequences of Claviceps purpurea s.lat., including C. arundinis, C. humidiphila, and C. cf. spartinae, pseudomolecules for the pitch canker pathogen Fusarium circinatum, draft genome of Davidsoniella eucalypti, Grosmannia galeiformis, Quambalaria eucalypti, and Teratosphaeria destructans.</title>
        <authorList>
            <person name="Wingfield B.D."/>
            <person name="Liu M."/>
            <person name="Nguyen H.D."/>
            <person name="Lane F.A."/>
            <person name="Morgan S.W."/>
            <person name="De Vos L."/>
            <person name="Wilken P.M."/>
            <person name="Duong T.A."/>
            <person name="Aylward J."/>
            <person name="Coetzee M.P."/>
            <person name="Dadej K."/>
            <person name="De Beer Z.W."/>
            <person name="Findlay W."/>
            <person name="Havenga M."/>
            <person name="Kolarik M."/>
            <person name="Menzies J.G."/>
            <person name="Naidoo K."/>
            <person name="Pochopski O."/>
            <person name="Shoukouhi P."/>
            <person name="Santana Q.C."/>
            <person name="Seifert K.A."/>
            <person name="Soal N."/>
            <person name="Steenkamp E.T."/>
            <person name="Tatham C.T."/>
            <person name="van der Nest M.A."/>
            <person name="Wingfield M.J."/>
        </authorList>
    </citation>
    <scope>NUCLEOTIDE SEQUENCE [LARGE SCALE GENOMIC DNA]</scope>
    <source>
        <strain evidence="7">CMW44962</strain>
    </source>
</reference>
<keyword evidence="5" id="KW-0560">Oxidoreductase</keyword>
<proteinExistence type="inferred from homology"/>
<dbReference type="SUPFAM" id="SSF51735">
    <property type="entry name" value="NAD(P)-binding Rossmann-fold domains"/>
    <property type="match status" value="1"/>
</dbReference>
<evidence type="ECO:0000313" key="8">
    <source>
        <dbReference type="Proteomes" id="UP001138500"/>
    </source>
</evidence>
<dbReference type="OrthoDB" id="48317at2759"/>
<dbReference type="PANTHER" id="PTHR45348">
    <property type="entry name" value="HYPOTHETICAL OXIDOREDUCTASE (EUROFUNG)"/>
    <property type="match status" value="1"/>
</dbReference>
<evidence type="ECO:0000256" key="1">
    <source>
        <dbReference type="ARBA" id="ARBA00008072"/>
    </source>
</evidence>
<comment type="caution">
    <text evidence="7">The sequence shown here is derived from an EMBL/GenBank/DDBJ whole genome shotgun (WGS) entry which is preliminary data.</text>
</comment>
<comment type="similarity">
    <text evidence="1">Belongs to the zinc-containing alcohol dehydrogenase family.</text>
</comment>
<feature type="domain" description="Enoyl reductase (ER)" evidence="6">
    <location>
        <begin position="18"/>
        <end position="361"/>
    </location>
</feature>
<name>A0A9W7SV15_9PEZI</name>
<dbReference type="GO" id="GO:0016651">
    <property type="term" value="F:oxidoreductase activity, acting on NAD(P)H"/>
    <property type="evidence" value="ECO:0007669"/>
    <property type="project" value="InterPro"/>
</dbReference>
<keyword evidence="3" id="KW-0547">Nucleotide-binding</keyword>
<dbReference type="Gene3D" id="3.40.50.720">
    <property type="entry name" value="NAD(P)-binding Rossmann-like Domain"/>
    <property type="match status" value="1"/>
</dbReference>
<dbReference type="InterPro" id="IPR011032">
    <property type="entry name" value="GroES-like_sf"/>
</dbReference>
<organism evidence="7 8">
    <name type="scientific">Teratosphaeria destructans</name>
    <dbReference type="NCBI Taxonomy" id="418781"/>
    <lineage>
        <taxon>Eukaryota</taxon>
        <taxon>Fungi</taxon>
        <taxon>Dikarya</taxon>
        <taxon>Ascomycota</taxon>
        <taxon>Pezizomycotina</taxon>
        <taxon>Dothideomycetes</taxon>
        <taxon>Dothideomycetidae</taxon>
        <taxon>Mycosphaerellales</taxon>
        <taxon>Teratosphaeriaceae</taxon>
        <taxon>Teratosphaeria</taxon>
    </lineage>
</organism>
<evidence type="ECO:0000256" key="4">
    <source>
        <dbReference type="ARBA" id="ARBA00022857"/>
    </source>
</evidence>
<dbReference type="InterPro" id="IPR047122">
    <property type="entry name" value="Trans-enoyl_RdTase-like"/>
</dbReference>
<dbReference type="CDD" id="cd08249">
    <property type="entry name" value="enoyl_reductase_like"/>
    <property type="match status" value="1"/>
</dbReference>
<evidence type="ECO:0000313" key="7">
    <source>
        <dbReference type="EMBL" id="KAH9832146.1"/>
    </source>
</evidence>
<evidence type="ECO:0000256" key="2">
    <source>
        <dbReference type="ARBA" id="ARBA00011245"/>
    </source>
</evidence>
<accession>A0A9W7SV15</accession>
<comment type="subunit">
    <text evidence="2">Monomer.</text>
</comment>
<dbReference type="AlphaFoldDB" id="A0A9W7SV15"/>
<gene>
    <name evidence="7" type="ORF">Tdes44962_MAKER08836</name>
</gene>
<evidence type="ECO:0000256" key="5">
    <source>
        <dbReference type="ARBA" id="ARBA00023002"/>
    </source>
</evidence>
<dbReference type="InterPro" id="IPR013154">
    <property type="entry name" value="ADH-like_N"/>
</dbReference>
<evidence type="ECO:0000256" key="3">
    <source>
        <dbReference type="ARBA" id="ARBA00022741"/>
    </source>
</evidence>
<evidence type="ECO:0000259" key="6">
    <source>
        <dbReference type="SMART" id="SM00829"/>
    </source>
</evidence>
<dbReference type="InterPro" id="IPR020843">
    <property type="entry name" value="ER"/>
</dbReference>
<reference evidence="7 8" key="2">
    <citation type="journal article" date="2021" name="Curr. Genet.">
        <title>Genetic response to nitrogen starvation in the aggressive Eucalyptus foliar pathogen Teratosphaeria destructans.</title>
        <authorList>
            <person name="Havenga M."/>
            <person name="Wingfield B.D."/>
            <person name="Wingfield M.J."/>
            <person name="Dreyer L.L."/>
            <person name="Roets F."/>
            <person name="Aylward J."/>
        </authorList>
    </citation>
    <scope>NUCLEOTIDE SEQUENCE [LARGE SCALE GENOMIC DNA]</scope>
    <source>
        <strain evidence="7">CMW44962</strain>
    </source>
</reference>
<sequence length="365" mass="39268">MAPLPQTQSLIVQNRRCASSSIRLPLMVANDRPLPELHSDHDVLIRVLAVGLNPTDCKMVQHFYMEGTPVGCDFCGIVERAGPKAGVRIGTRVIAGHYPYRPNNLDNGAFAEYAVGIGWQTITVPDHWSDTMAAGLGLISWATVAMAMTKPGSLELSGRPSAPADKAIPVLVYGGGTATGFVAIQMLKQSGYTPIAVCSERSAERAKAHGAIGTVPYTAPDCVEQIKKLARGVAIKHALDCITNPASIETCFAALARLGARYACLEHCPDSLIPRLSVKISIILSYEQLGYDVDLGDSVYSRTYDAEQAQRARQWGEEIVVMMNKGDIEPLPIRELQGFSGVLQGLEDLNAGKVQGNKLVARISK</sequence>